<accession>A0AA39NA36</accession>
<name>A0AA39NA36_ARMTA</name>
<organism evidence="1 2">
    <name type="scientific">Armillaria tabescens</name>
    <name type="common">Ringless honey mushroom</name>
    <name type="synonym">Agaricus tabescens</name>
    <dbReference type="NCBI Taxonomy" id="1929756"/>
    <lineage>
        <taxon>Eukaryota</taxon>
        <taxon>Fungi</taxon>
        <taxon>Dikarya</taxon>
        <taxon>Basidiomycota</taxon>
        <taxon>Agaricomycotina</taxon>
        <taxon>Agaricomycetes</taxon>
        <taxon>Agaricomycetidae</taxon>
        <taxon>Agaricales</taxon>
        <taxon>Marasmiineae</taxon>
        <taxon>Physalacriaceae</taxon>
        <taxon>Desarmillaria</taxon>
    </lineage>
</organism>
<gene>
    <name evidence="1" type="ORF">EV420DRAFT_1640149</name>
</gene>
<comment type="caution">
    <text evidence="1">The sequence shown here is derived from an EMBL/GenBank/DDBJ whole genome shotgun (WGS) entry which is preliminary data.</text>
</comment>
<dbReference type="Proteomes" id="UP001175211">
    <property type="component" value="Unassembled WGS sequence"/>
</dbReference>
<keyword evidence="2" id="KW-1185">Reference proteome</keyword>
<dbReference type="GeneID" id="85360612"/>
<dbReference type="EMBL" id="JAUEPS010000010">
    <property type="protein sequence ID" value="KAK0461845.1"/>
    <property type="molecule type" value="Genomic_DNA"/>
</dbReference>
<evidence type="ECO:0000313" key="1">
    <source>
        <dbReference type="EMBL" id="KAK0461845.1"/>
    </source>
</evidence>
<reference evidence="1" key="1">
    <citation type="submission" date="2023-06" db="EMBL/GenBank/DDBJ databases">
        <authorList>
            <consortium name="Lawrence Berkeley National Laboratory"/>
            <person name="Ahrendt S."/>
            <person name="Sahu N."/>
            <person name="Indic B."/>
            <person name="Wong-Bajracharya J."/>
            <person name="Merenyi Z."/>
            <person name="Ke H.-M."/>
            <person name="Monk M."/>
            <person name="Kocsube S."/>
            <person name="Drula E."/>
            <person name="Lipzen A."/>
            <person name="Balint B."/>
            <person name="Henrissat B."/>
            <person name="Andreopoulos B."/>
            <person name="Martin F.M."/>
            <person name="Harder C.B."/>
            <person name="Rigling D."/>
            <person name="Ford K.L."/>
            <person name="Foster G.D."/>
            <person name="Pangilinan J."/>
            <person name="Papanicolaou A."/>
            <person name="Barry K."/>
            <person name="LaButti K."/>
            <person name="Viragh M."/>
            <person name="Koriabine M."/>
            <person name="Yan M."/>
            <person name="Riley R."/>
            <person name="Champramary S."/>
            <person name="Plett K.L."/>
            <person name="Tsai I.J."/>
            <person name="Slot J."/>
            <person name="Sipos G."/>
            <person name="Plett J."/>
            <person name="Nagy L.G."/>
            <person name="Grigoriev I.V."/>
        </authorList>
    </citation>
    <scope>NUCLEOTIDE SEQUENCE</scope>
    <source>
        <strain evidence="1">CCBAS 213</strain>
    </source>
</reference>
<dbReference type="RefSeq" id="XP_060333583.1">
    <property type="nucleotide sequence ID" value="XM_060477064.1"/>
</dbReference>
<evidence type="ECO:0000313" key="2">
    <source>
        <dbReference type="Proteomes" id="UP001175211"/>
    </source>
</evidence>
<dbReference type="AlphaFoldDB" id="A0AA39NA36"/>
<proteinExistence type="predicted"/>
<protein>
    <submittedName>
        <fullName evidence="1">Uncharacterized protein</fullName>
    </submittedName>
</protein>
<sequence length="242" mass="27627">MHFMSTSHHFNPQYIYCLRFKSDRSGVEDVDGSMHIIIARSLELKPIVVNILNIVARIEKPMLLINTLVSAMLPTDSCIQDKWEDYEEEVYANYAFLSLWLRPEQIIPFKVQGSAFALCIFVPDQIEYNLSLGLAYAMLRAIKSSNDSNANVVSVAYEINRSGAFAIILLNEDYTETYWRVKSRAETQPNAFSEPCYGIPIAVTPDTPGTRASFQDRVLISSVVYRLWWVHLPLYCPKSNLD</sequence>